<dbReference type="EMBL" id="FNDG01000006">
    <property type="protein sequence ID" value="SDH69502.1"/>
    <property type="molecule type" value="Genomic_DNA"/>
</dbReference>
<feature type="domain" description="Phosphatidic acid phosphatase type 2/haloperoxidase" evidence="2">
    <location>
        <begin position="147"/>
        <end position="263"/>
    </location>
</feature>
<dbReference type="AlphaFoldDB" id="A0A1G8EI43"/>
<feature type="transmembrane region" description="Helical" evidence="1">
    <location>
        <begin position="81"/>
        <end position="104"/>
    </location>
</feature>
<proteinExistence type="predicted"/>
<feature type="transmembrane region" description="Helical" evidence="1">
    <location>
        <begin position="207"/>
        <end position="232"/>
    </location>
</feature>
<dbReference type="Pfam" id="PF01569">
    <property type="entry name" value="PAP2"/>
    <property type="match status" value="1"/>
</dbReference>
<keyword evidence="1" id="KW-0472">Membrane</keyword>
<evidence type="ECO:0000313" key="3">
    <source>
        <dbReference type="EMBL" id="SDH69502.1"/>
    </source>
</evidence>
<feature type="transmembrane region" description="Helical" evidence="1">
    <location>
        <begin position="136"/>
        <end position="154"/>
    </location>
</feature>
<gene>
    <name evidence="3" type="ORF">SAMN05216588_106231</name>
</gene>
<accession>A0A1G8EI43</accession>
<keyword evidence="1" id="KW-1133">Transmembrane helix</keyword>
<dbReference type="SUPFAM" id="SSF48317">
    <property type="entry name" value="Acid phosphatase/Vanadium-dependent haloperoxidase"/>
    <property type="match status" value="1"/>
</dbReference>
<evidence type="ECO:0000313" key="4">
    <source>
        <dbReference type="Proteomes" id="UP000198606"/>
    </source>
</evidence>
<dbReference type="InterPro" id="IPR000326">
    <property type="entry name" value="PAP2/HPO"/>
</dbReference>
<evidence type="ECO:0000259" key="2">
    <source>
        <dbReference type="Pfam" id="PF01569"/>
    </source>
</evidence>
<organism evidence="3 4">
    <name type="scientific">Phytopseudomonas flavescens</name>
    <dbReference type="NCBI Taxonomy" id="29435"/>
    <lineage>
        <taxon>Bacteria</taxon>
        <taxon>Pseudomonadati</taxon>
        <taxon>Pseudomonadota</taxon>
        <taxon>Gammaproteobacteria</taxon>
        <taxon>Pseudomonadales</taxon>
        <taxon>Pseudomonadaceae</taxon>
        <taxon>Phytopseudomonas</taxon>
    </lineage>
</organism>
<reference evidence="3 4" key="1">
    <citation type="submission" date="2016-10" db="EMBL/GenBank/DDBJ databases">
        <authorList>
            <person name="de Groot N.N."/>
        </authorList>
    </citation>
    <scope>NUCLEOTIDE SEQUENCE [LARGE SCALE GENOMIC DNA]</scope>
    <source>
        <strain evidence="3 4">LMG 18387</strain>
    </source>
</reference>
<feature type="transmembrane region" description="Helical" evidence="1">
    <location>
        <begin position="111"/>
        <end position="130"/>
    </location>
</feature>
<feature type="transmembrane region" description="Helical" evidence="1">
    <location>
        <begin position="52"/>
        <end position="69"/>
    </location>
</feature>
<evidence type="ECO:0000256" key="1">
    <source>
        <dbReference type="SAM" id="Phobius"/>
    </source>
</evidence>
<name>A0A1G8EI43_9GAMM</name>
<dbReference type="STRING" id="29435.SAMN05216588_106231"/>
<dbReference type="Proteomes" id="UP000198606">
    <property type="component" value="Unassembled WGS sequence"/>
</dbReference>
<protein>
    <submittedName>
        <fullName evidence="3">PAP2 superfamily protein</fullName>
    </submittedName>
</protein>
<feature type="transmembrane region" description="Helical" evidence="1">
    <location>
        <begin position="244"/>
        <end position="265"/>
    </location>
</feature>
<sequence>MRRTTLAHAPEHRLNETLKGIGTLRSLPRIGTFPRKRSAMHLSLNAQWRPRALIVSHLLIALLFCSWLWPVTRAHWNQFDLWLFHLLNDPLHAAGLWAHIWAIGSMRPVDAGVGLVMLAIMLRAGLVFPATQVRTGLYAFLVALTVMLLMRVLFADLVEYMGWQHASPSLQVEGSARLTAMFPAWEERWDLKDSASRSFPGDHASVLMIWAMFCSFFVSGWRWALVWAIAVIGMLPRLVAGAHWGADALVGGVLLSVLGIAWSCYTPLAYRASAVIEQLTAPLARRLARLPLLGSLSVIGGGYSTQSPEPPRR</sequence>
<keyword evidence="1" id="KW-0812">Transmembrane</keyword>
<dbReference type="InterPro" id="IPR036938">
    <property type="entry name" value="PAP2/HPO_sf"/>
</dbReference>
<dbReference type="CDD" id="cd01610">
    <property type="entry name" value="PAP2_like"/>
    <property type="match status" value="1"/>
</dbReference>